<accession>A0A061IY75</accession>
<gene>
    <name evidence="2" type="ORF">TRSC58_05473</name>
</gene>
<dbReference type="Proteomes" id="UP000031737">
    <property type="component" value="Unassembled WGS sequence"/>
</dbReference>
<evidence type="ECO:0000256" key="1">
    <source>
        <dbReference type="SAM" id="Phobius"/>
    </source>
</evidence>
<sequence length="137" mass="16195">MPPVTGRPICKFPSPHPIIRRTRSWRGIMQVRFNDTRADRNQLLRHAFMWAPMRIFGLGCLTTTVMYFTVGHDRFMHTLFGYESEMQYEARVNPDARVVFGETMLDNDRGWKSPLRNLEMPLHPKRQFDVLRDPKST</sequence>
<keyword evidence="1" id="KW-0472">Membrane</keyword>
<organism evidence="2 3">
    <name type="scientific">Trypanosoma rangeli SC58</name>
    <dbReference type="NCBI Taxonomy" id="429131"/>
    <lineage>
        <taxon>Eukaryota</taxon>
        <taxon>Discoba</taxon>
        <taxon>Euglenozoa</taxon>
        <taxon>Kinetoplastea</taxon>
        <taxon>Metakinetoplastina</taxon>
        <taxon>Trypanosomatida</taxon>
        <taxon>Trypanosomatidae</taxon>
        <taxon>Trypanosoma</taxon>
        <taxon>Herpetosoma</taxon>
    </lineage>
</organism>
<protein>
    <submittedName>
        <fullName evidence="2">Uncharacterized protein</fullName>
    </submittedName>
</protein>
<name>A0A061IY75_TRYRA</name>
<feature type="transmembrane region" description="Helical" evidence="1">
    <location>
        <begin position="47"/>
        <end position="70"/>
    </location>
</feature>
<dbReference type="VEuPathDB" id="TriTrypDB:TRSC58_05473"/>
<proteinExistence type="predicted"/>
<keyword evidence="3" id="KW-1185">Reference proteome</keyword>
<keyword evidence="1" id="KW-0812">Transmembrane</keyword>
<dbReference type="OrthoDB" id="268847at2759"/>
<keyword evidence="1" id="KW-1133">Transmembrane helix</keyword>
<evidence type="ECO:0000313" key="2">
    <source>
        <dbReference type="EMBL" id="ESL06846.1"/>
    </source>
</evidence>
<dbReference type="EMBL" id="AUPL01005473">
    <property type="protein sequence ID" value="ESL06846.1"/>
    <property type="molecule type" value="Genomic_DNA"/>
</dbReference>
<reference evidence="2 3" key="1">
    <citation type="submission" date="2013-07" db="EMBL/GenBank/DDBJ databases">
        <authorList>
            <person name="Stoco P.H."/>
            <person name="Wagner G."/>
            <person name="Gerber A."/>
            <person name="Zaha A."/>
            <person name="Thompson C."/>
            <person name="Bartholomeu D.C."/>
            <person name="Luckemeyer D.D."/>
            <person name="Bahia D."/>
            <person name="Loreto E."/>
            <person name="Prestes E.B."/>
            <person name="Lima F.M."/>
            <person name="Rodrigues-Luiz G."/>
            <person name="Vallejo G.A."/>
            <person name="Filho J.F."/>
            <person name="Monteiro K.M."/>
            <person name="Tyler K.M."/>
            <person name="de Almeida L.G."/>
            <person name="Ortiz M.F."/>
            <person name="Siervo M.A."/>
            <person name="de Moraes M.H."/>
            <person name="Cunha O.L."/>
            <person name="Mendonca-Neto R."/>
            <person name="Silva R."/>
            <person name="Teixeira S.M."/>
            <person name="Murta S.M."/>
            <person name="Sincero T.C."/>
            <person name="Mendes T.A."/>
            <person name="Urmenyi T.P."/>
            <person name="Silva V.G."/>
            <person name="da Rocha W.D."/>
            <person name="Andersson B."/>
            <person name="Romanha A.J."/>
            <person name="Steindel M."/>
            <person name="de Vasconcelos A.T."/>
            <person name="Grisard E.C."/>
        </authorList>
    </citation>
    <scope>NUCLEOTIDE SEQUENCE [LARGE SCALE GENOMIC DNA]</scope>
    <source>
        <strain evidence="2 3">SC58</strain>
    </source>
</reference>
<comment type="caution">
    <text evidence="2">The sequence shown here is derived from an EMBL/GenBank/DDBJ whole genome shotgun (WGS) entry which is preliminary data.</text>
</comment>
<dbReference type="AlphaFoldDB" id="A0A061IY75"/>
<evidence type="ECO:0000313" key="3">
    <source>
        <dbReference type="Proteomes" id="UP000031737"/>
    </source>
</evidence>